<evidence type="ECO:0000313" key="2">
    <source>
        <dbReference type="Proteomes" id="UP001143856"/>
    </source>
</evidence>
<comment type="caution">
    <text evidence="1">The sequence shown here is derived from an EMBL/GenBank/DDBJ whole genome shotgun (WGS) entry which is preliminary data.</text>
</comment>
<sequence length="93" mass="10116">MGLVVALGQNISQDYWGDIAPSVRLYPTGLWDALPGGGKRVGFKATFEDLGLPDVAKPFTTDCSTWLYFELDADGRAVALENAALRNRLVRVS</sequence>
<accession>A0ACC1MGQ6</accession>
<name>A0ACC1MGQ6_9PEZI</name>
<protein>
    <submittedName>
        <fullName evidence="1">Uncharacterized protein</fullName>
    </submittedName>
</protein>
<dbReference type="Proteomes" id="UP001143856">
    <property type="component" value="Unassembled WGS sequence"/>
</dbReference>
<reference evidence="1" key="1">
    <citation type="submission" date="2022-10" db="EMBL/GenBank/DDBJ databases">
        <title>Genome Sequence of Xylaria curta.</title>
        <authorList>
            <person name="Buettner E."/>
        </authorList>
    </citation>
    <scope>NUCLEOTIDE SEQUENCE</scope>
    <source>
        <strain evidence="1">Babe10</strain>
    </source>
</reference>
<evidence type="ECO:0000313" key="1">
    <source>
        <dbReference type="EMBL" id="KAJ2966200.1"/>
    </source>
</evidence>
<proteinExistence type="predicted"/>
<keyword evidence="2" id="KW-1185">Reference proteome</keyword>
<dbReference type="EMBL" id="JAPDGR010005221">
    <property type="protein sequence ID" value="KAJ2966200.1"/>
    <property type="molecule type" value="Genomic_DNA"/>
</dbReference>
<organism evidence="1 2">
    <name type="scientific">Xylaria curta</name>
    <dbReference type="NCBI Taxonomy" id="42375"/>
    <lineage>
        <taxon>Eukaryota</taxon>
        <taxon>Fungi</taxon>
        <taxon>Dikarya</taxon>
        <taxon>Ascomycota</taxon>
        <taxon>Pezizomycotina</taxon>
        <taxon>Sordariomycetes</taxon>
        <taxon>Xylariomycetidae</taxon>
        <taxon>Xylariales</taxon>
        <taxon>Xylariaceae</taxon>
        <taxon>Xylaria</taxon>
    </lineage>
</organism>
<gene>
    <name evidence="1" type="ORF">NUW58_g10718</name>
</gene>